<evidence type="ECO:0000256" key="3">
    <source>
        <dbReference type="ARBA" id="ARBA00022598"/>
    </source>
</evidence>
<dbReference type="PROSITE" id="PS51987">
    <property type="entry name" value="GS_CATALYTIC"/>
    <property type="match status" value="1"/>
</dbReference>
<dbReference type="eggNOG" id="KOG0683">
    <property type="taxonomic scope" value="Eukaryota"/>
</dbReference>
<dbReference type="InterPro" id="IPR050292">
    <property type="entry name" value="Glutamine_Synthetase"/>
</dbReference>
<name>I0YYN3_COCSC</name>
<dbReference type="Gene3D" id="3.10.20.70">
    <property type="entry name" value="Glutamine synthetase, N-terminal domain"/>
    <property type="match status" value="1"/>
</dbReference>
<evidence type="ECO:0000256" key="9">
    <source>
        <dbReference type="RuleBase" id="RU004356"/>
    </source>
</evidence>
<dbReference type="EMBL" id="AGSI01000007">
    <property type="protein sequence ID" value="EIE23502.1"/>
    <property type="molecule type" value="Genomic_DNA"/>
</dbReference>
<dbReference type="InterPro" id="IPR027302">
    <property type="entry name" value="Gln_synth_N_conserv_site"/>
</dbReference>
<dbReference type="SMART" id="SM01230">
    <property type="entry name" value="Gln-synt_C"/>
    <property type="match status" value="1"/>
</dbReference>
<dbReference type="SUPFAM" id="SSF54368">
    <property type="entry name" value="Glutamine synthetase, N-terminal domain"/>
    <property type="match status" value="1"/>
</dbReference>
<dbReference type="InterPro" id="IPR036651">
    <property type="entry name" value="Gln_synt_N_sf"/>
</dbReference>
<dbReference type="Pfam" id="PF00120">
    <property type="entry name" value="Gln-synt_C"/>
    <property type="match status" value="1"/>
</dbReference>
<dbReference type="GO" id="GO:0005524">
    <property type="term" value="F:ATP binding"/>
    <property type="evidence" value="ECO:0007669"/>
    <property type="project" value="UniProtKB-KW"/>
</dbReference>
<comment type="caution">
    <text evidence="12">The sequence shown here is derived from an EMBL/GenBank/DDBJ whole genome shotgun (WGS) entry which is preliminary data.</text>
</comment>
<dbReference type="InterPro" id="IPR008147">
    <property type="entry name" value="Gln_synt_N"/>
</dbReference>
<dbReference type="InterPro" id="IPR014746">
    <property type="entry name" value="Gln_synth/guanido_kin_cat_dom"/>
</dbReference>
<sequence length="391" mass="42915">MSVSMRPSAFCGSRNMTAKANYAVQPVVVRANRSQRRRCCIVISAYAQRAEYIWADGLEGSPAKGTVFNEMRSKTKVIQQPITTFEPKDFPDWSFDGSSTGQAEGNNSDCILNPVAVYPDPIRGGDDVLIVCDVLNPDGTPHDTNTRAQLVELLTPDVVAEQPLYGFEQEYTMLNKSGQVYGWPNGGFPFPQGPFYCGVGSESVYGRPLAEAHMDACIKAGLIISGINAEVMPGQWEFQIGPVGPTEVGDQVMAARWLLHRLGENFGIVSTFAPKPVKGDWNGTGAHTNFSTESMRNEGGMKAILEAIERLSKTHPEHISQYGTGNEERLTGKHETCDMNTFRYGVADRGSSIRIPLPVQLKGYGYLEDRRPAANVDPYTVARLLIKTILK</sequence>
<dbReference type="InterPro" id="IPR027303">
    <property type="entry name" value="Gln_synth_gly_rich_site"/>
</dbReference>
<dbReference type="PROSITE" id="PS00180">
    <property type="entry name" value="GLNA_1"/>
    <property type="match status" value="1"/>
</dbReference>
<evidence type="ECO:0000256" key="6">
    <source>
        <dbReference type="ARBA" id="ARBA00049436"/>
    </source>
</evidence>
<keyword evidence="3 9" id="KW-0436">Ligase</keyword>
<keyword evidence="4 9" id="KW-0547">Nucleotide-binding</keyword>
<evidence type="ECO:0000313" key="12">
    <source>
        <dbReference type="EMBL" id="EIE23502.1"/>
    </source>
</evidence>
<feature type="domain" description="GS beta-grasp" evidence="10">
    <location>
        <begin position="48"/>
        <end position="139"/>
    </location>
</feature>
<dbReference type="STRING" id="574566.I0YYN3"/>
<evidence type="ECO:0000259" key="10">
    <source>
        <dbReference type="PROSITE" id="PS51986"/>
    </source>
</evidence>
<evidence type="ECO:0000313" key="13">
    <source>
        <dbReference type="Proteomes" id="UP000007264"/>
    </source>
</evidence>
<evidence type="ECO:0000256" key="2">
    <source>
        <dbReference type="ARBA" id="ARBA00012937"/>
    </source>
</evidence>
<evidence type="ECO:0000256" key="1">
    <source>
        <dbReference type="ARBA" id="ARBA00009897"/>
    </source>
</evidence>
<dbReference type="PROSITE" id="PS00181">
    <property type="entry name" value="GLNA_ATP"/>
    <property type="match status" value="1"/>
</dbReference>
<dbReference type="KEGG" id="csl:COCSUDRAFT_23517"/>
<dbReference type="FunFam" id="3.30.590.10:FF:000004">
    <property type="entry name" value="Glutamine synthetase"/>
    <property type="match status" value="1"/>
</dbReference>
<dbReference type="SUPFAM" id="SSF55931">
    <property type="entry name" value="Glutamine synthetase/guanido kinase"/>
    <property type="match status" value="1"/>
</dbReference>
<evidence type="ECO:0000256" key="5">
    <source>
        <dbReference type="ARBA" id="ARBA00022840"/>
    </source>
</evidence>
<dbReference type="GO" id="GO:0006542">
    <property type="term" value="P:glutamine biosynthetic process"/>
    <property type="evidence" value="ECO:0007669"/>
    <property type="project" value="InterPro"/>
</dbReference>
<dbReference type="PROSITE" id="PS51986">
    <property type="entry name" value="GS_BETA_GRASP"/>
    <property type="match status" value="1"/>
</dbReference>
<dbReference type="PANTHER" id="PTHR20852">
    <property type="entry name" value="GLUTAMINE SYNTHETASE"/>
    <property type="match status" value="1"/>
</dbReference>
<dbReference type="GeneID" id="17041494"/>
<evidence type="ECO:0000256" key="7">
    <source>
        <dbReference type="PROSITE-ProRule" id="PRU01330"/>
    </source>
</evidence>
<reference evidence="12 13" key="1">
    <citation type="journal article" date="2012" name="Genome Biol.">
        <title>The genome of the polar eukaryotic microalga coccomyxa subellipsoidea reveals traits of cold adaptation.</title>
        <authorList>
            <person name="Blanc G."/>
            <person name="Agarkova I."/>
            <person name="Grimwood J."/>
            <person name="Kuo A."/>
            <person name="Brueggeman A."/>
            <person name="Dunigan D."/>
            <person name="Gurnon J."/>
            <person name="Ladunga I."/>
            <person name="Lindquist E."/>
            <person name="Lucas S."/>
            <person name="Pangilinan J."/>
            <person name="Proschold T."/>
            <person name="Salamov A."/>
            <person name="Schmutz J."/>
            <person name="Weeks D."/>
            <person name="Yamada T."/>
            <person name="Claverie J.M."/>
            <person name="Grigoriev I."/>
            <person name="Van Etten J."/>
            <person name="Lomsadze A."/>
            <person name="Borodovsky M."/>
        </authorList>
    </citation>
    <scope>NUCLEOTIDE SEQUENCE [LARGE SCALE GENOMIC DNA]</scope>
    <source>
        <strain evidence="12 13">C-169</strain>
    </source>
</reference>
<dbReference type="Proteomes" id="UP000007264">
    <property type="component" value="Unassembled WGS sequence"/>
</dbReference>
<evidence type="ECO:0000259" key="11">
    <source>
        <dbReference type="PROSITE" id="PS51987"/>
    </source>
</evidence>
<comment type="similarity">
    <text evidence="1 7 8">Belongs to the glutamine synthetase family.</text>
</comment>
<dbReference type="AlphaFoldDB" id="I0YYN3"/>
<dbReference type="GO" id="GO:0004356">
    <property type="term" value="F:glutamine synthetase activity"/>
    <property type="evidence" value="ECO:0007669"/>
    <property type="project" value="UniProtKB-EC"/>
</dbReference>
<accession>I0YYN3</accession>
<feature type="domain" description="GS catalytic" evidence="11">
    <location>
        <begin position="146"/>
        <end position="391"/>
    </location>
</feature>
<dbReference type="GO" id="GO:0005737">
    <property type="term" value="C:cytoplasm"/>
    <property type="evidence" value="ECO:0007669"/>
    <property type="project" value="TreeGrafter"/>
</dbReference>
<dbReference type="PANTHER" id="PTHR20852:SF57">
    <property type="entry name" value="GLUTAMINE SYNTHETASE 2 CYTOPLASMIC"/>
    <property type="match status" value="1"/>
</dbReference>
<dbReference type="Pfam" id="PF03951">
    <property type="entry name" value="Gln-synt_N"/>
    <property type="match status" value="1"/>
</dbReference>
<dbReference type="EC" id="6.3.1.2" evidence="2 9"/>
<dbReference type="RefSeq" id="XP_005648046.1">
    <property type="nucleotide sequence ID" value="XM_005647989.1"/>
</dbReference>
<comment type="catalytic activity">
    <reaction evidence="6 9">
        <text>L-glutamate + NH4(+) + ATP = L-glutamine + ADP + phosphate + H(+)</text>
        <dbReference type="Rhea" id="RHEA:16169"/>
        <dbReference type="ChEBI" id="CHEBI:15378"/>
        <dbReference type="ChEBI" id="CHEBI:28938"/>
        <dbReference type="ChEBI" id="CHEBI:29985"/>
        <dbReference type="ChEBI" id="CHEBI:30616"/>
        <dbReference type="ChEBI" id="CHEBI:43474"/>
        <dbReference type="ChEBI" id="CHEBI:58359"/>
        <dbReference type="ChEBI" id="CHEBI:456216"/>
        <dbReference type="EC" id="6.3.1.2"/>
    </reaction>
</comment>
<keyword evidence="13" id="KW-1185">Reference proteome</keyword>
<gene>
    <name evidence="12" type="ORF">COCSUDRAFT_23517</name>
</gene>
<dbReference type="Gene3D" id="3.30.590.10">
    <property type="entry name" value="Glutamine synthetase/guanido kinase, catalytic domain"/>
    <property type="match status" value="1"/>
</dbReference>
<organism evidence="12 13">
    <name type="scientific">Coccomyxa subellipsoidea (strain C-169)</name>
    <name type="common">Green microalga</name>
    <dbReference type="NCBI Taxonomy" id="574566"/>
    <lineage>
        <taxon>Eukaryota</taxon>
        <taxon>Viridiplantae</taxon>
        <taxon>Chlorophyta</taxon>
        <taxon>core chlorophytes</taxon>
        <taxon>Trebouxiophyceae</taxon>
        <taxon>Trebouxiophyceae incertae sedis</taxon>
        <taxon>Coccomyxaceae</taxon>
        <taxon>Coccomyxa</taxon>
        <taxon>Coccomyxa subellipsoidea</taxon>
    </lineage>
</organism>
<evidence type="ECO:0000256" key="8">
    <source>
        <dbReference type="RuleBase" id="RU000384"/>
    </source>
</evidence>
<protein>
    <recommendedName>
        <fullName evidence="2 9">Glutamine synthetase</fullName>
        <ecNumber evidence="2 9">6.3.1.2</ecNumber>
    </recommendedName>
</protein>
<dbReference type="OrthoDB" id="1936100at2759"/>
<proteinExistence type="inferred from homology"/>
<evidence type="ECO:0000256" key="4">
    <source>
        <dbReference type="ARBA" id="ARBA00022741"/>
    </source>
</evidence>
<dbReference type="InterPro" id="IPR008146">
    <property type="entry name" value="Gln_synth_cat_dom"/>
</dbReference>
<keyword evidence="5 9" id="KW-0067">ATP-binding</keyword>